<dbReference type="Gene3D" id="3.40.50.2000">
    <property type="entry name" value="Glycogen Phosphorylase B"/>
    <property type="match status" value="2"/>
</dbReference>
<dbReference type="SUPFAM" id="SSF53756">
    <property type="entry name" value="UDP-Glycosyltransferase/glycogen phosphorylase"/>
    <property type="match status" value="1"/>
</dbReference>
<dbReference type="Proteomes" id="UP000218327">
    <property type="component" value="Unassembled WGS sequence"/>
</dbReference>
<evidence type="ECO:0000313" key="4">
    <source>
        <dbReference type="Proteomes" id="UP000218327"/>
    </source>
</evidence>
<dbReference type="EMBL" id="NVVJ01000007">
    <property type="protein sequence ID" value="PCJ27284.1"/>
    <property type="molecule type" value="Genomic_DNA"/>
</dbReference>
<accession>A0A2A5B6T1</accession>
<dbReference type="InterPro" id="IPR001296">
    <property type="entry name" value="Glyco_trans_1"/>
</dbReference>
<protein>
    <submittedName>
        <fullName evidence="3">Sugar ABC transporter permease</fullName>
    </submittedName>
</protein>
<dbReference type="InterPro" id="IPR028098">
    <property type="entry name" value="Glyco_trans_4-like_N"/>
</dbReference>
<dbReference type="CDD" id="cd03798">
    <property type="entry name" value="GT4_WlbH-like"/>
    <property type="match status" value="1"/>
</dbReference>
<evidence type="ECO:0000259" key="1">
    <source>
        <dbReference type="Pfam" id="PF00534"/>
    </source>
</evidence>
<dbReference type="PANTHER" id="PTHR12526">
    <property type="entry name" value="GLYCOSYLTRANSFERASE"/>
    <property type="match status" value="1"/>
</dbReference>
<dbReference type="GO" id="GO:1901135">
    <property type="term" value="P:carbohydrate derivative metabolic process"/>
    <property type="evidence" value="ECO:0007669"/>
    <property type="project" value="UniProtKB-ARBA"/>
</dbReference>
<evidence type="ECO:0000259" key="2">
    <source>
        <dbReference type="Pfam" id="PF13439"/>
    </source>
</evidence>
<gene>
    <name evidence="3" type="ORF">COA96_03615</name>
</gene>
<dbReference type="Pfam" id="PF00534">
    <property type="entry name" value="Glycos_transf_1"/>
    <property type="match status" value="1"/>
</dbReference>
<dbReference type="AlphaFoldDB" id="A0A2A5B6T1"/>
<comment type="caution">
    <text evidence="3">The sequence shown here is derived from an EMBL/GenBank/DDBJ whole genome shotgun (WGS) entry which is preliminary data.</text>
</comment>
<sequence>MKVQILSNLFPLPWEPNRAAFNRQQFEWLARKCEVRIIVIVSFLDRIKNFGKSVPSIKNGVSISYLWYFYVPKFARFSYTASLLLSMIFKIPQIVKYKPDCLILSWAYPDAVSGIILSKMLNIPAVIKVHGSDINLHLQHRARAAQILWSMMHAKAIISVSKDLAAKLVKLGVPENKIHVIYNGVDKSIFYPRVLNETKKILQLSDKRTIWLYIGNLKPEKGCIDLFSAFEAIAAKKSTIDLYYVGTGGSADYIKNKAIELGLAKRVTLLGNLGHKDVATWINASDLVALPSYNEGVPNVLLEAMACGKPVVASRVGGIPEVIPEHAGILFNPGDIAALEGALLECSERHWNSTDIINSVQELTWENNSSKVYDLLNSAVLHQTESNKRD</sequence>
<dbReference type="Pfam" id="PF13439">
    <property type="entry name" value="Glyco_transf_4"/>
    <property type="match status" value="1"/>
</dbReference>
<proteinExistence type="predicted"/>
<dbReference type="GO" id="GO:0016757">
    <property type="term" value="F:glycosyltransferase activity"/>
    <property type="evidence" value="ECO:0007669"/>
    <property type="project" value="InterPro"/>
</dbReference>
<feature type="domain" description="Glycosyl transferase family 1" evidence="1">
    <location>
        <begin position="197"/>
        <end position="345"/>
    </location>
</feature>
<evidence type="ECO:0000313" key="3">
    <source>
        <dbReference type="EMBL" id="PCJ27284.1"/>
    </source>
</evidence>
<reference evidence="4" key="1">
    <citation type="submission" date="2017-08" db="EMBL/GenBank/DDBJ databases">
        <title>A dynamic microbial community with high functional redundancy inhabits the cold, oxic subseafloor aquifer.</title>
        <authorList>
            <person name="Tully B.J."/>
            <person name="Wheat C.G."/>
            <person name="Glazer B.T."/>
            <person name="Huber J.A."/>
        </authorList>
    </citation>
    <scope>NUCLEOTIDE SEQUENCE [LARGE SCALE GENOMIC DNA]</scope>
</reference>
<name>A0A2A5B6T1_9GAMM</name>
<feature type="domain" description="Glycosyltransferase subfamily 4-like N-terminal" evidence="2">
    <location>
        <begin position="75"/>
        <end position="186"/>
    </location>
</feature>
<organism evidence="3 4">
    <name type="scientific">SAR86 cluster bacterium</name>
    <dbReference type="NCBI Taxonomy" id="2030880"/>
    <lineage>
        <taxon>Bacteria</taxon>
        <taxon>Pseudomonadati</taxon>
        <taxon>Pseudomonadota</taxon>
        <taxon>Gammaproteobacteria</taxon>
        <taxon>SAR86 cluster</taxon>
    </lineage>
</organism>
<dbReference type="PANTHER" id="PTHR12526:SF630">
    <property type="entry name" value="GLYCOSYLTRANSFERASE"/>
    <property type="match status" value="1"/>
</dbReference>